<name>A0A6J4IWI2_9ACTN</name>
<feature type="region of interest" description="Disordered" evidence="1">
    <location>
        <begin position="21"/>
        <end position="139"/>
    </location>
</feature>
<sequence>RSERHGLRLRQRAPTHLVVRRTMGDARPRRRHPRCRVLPAAPEPAGVRPDLPGGHGGVEGGQAQADVDVPGGAVVRRSGMVGERRTQPDAAGLEDRGSGHPGRAEGRGGRRLRACGARPGERAVGGGGARGGRRRTAEV</sequence>
<feature type="non-terminal residue" evidence="2">
    <location>
        <position position="139"/>
    </location>
</feature>
<gene>
    <name evidence="2" type="ORF">AVDCRST_MAG10-2755</name>
</gene>
<feature type="compositionally biased region" description="Basic and acidic residues" evidence="1">
    <location>
        <begin position="82"/>
        <end position="108"/>
    </location>
</feature>
<dbReference type="EMBL" id="CADCTB010000170">
    <property type="protein sequence ID" value="CAA9261122.1"/>
    <property type="molecule type" value="Genomic_DNA"/>
</dbReference>
<evidence type="ECO:0000256" key="1">
    <source>
        <dbReference type="SAM" id="MobiDB-lite"/>
    </source>
</evidence>
<evidence type="ECO:0000313" key="2">
    <source>
        <dbReference type="EMBL" id="CAA9261122.1"/>
    </source>
</evidence>
<proteinExistence type="predicted"/>
<dbReference type="AlphaFoldDB" id="A0A6J4IWI2"/>
<organism evidence="2">
    <name type="scientific">uncultured Acidimicrobiales bacterium</name>
    <dbReference type="NCBI Taxonomy" id="310071"/>
    <lineage>
        <taxon>Bacteria</taxon>
        <taxon>Bacillati</taxon>
        <taxon>Actinomycetota</taxon>
        <taxon>Acidimicrobiia</taxon>
        <taxon>Acidimicrobiales</taxon>
        <taxon>environmental samples</taxon>
    </lineage>
</organism>
<accession>A0A6J4IWI2</accession>
<protein>
    <submittedName>
        <fullName evidence="2">Uncharacterized protein</fullName>
    </submittedName>
</protein>
<feature type="non-terminal residue" evidence="2">
    <location>
        <position position="1"/>
    </location>
</feature>
<reference evidence="2" key="1">
    <citation type="submission" date="2020-02" db="EMBL/GenBank/DDBJ databases">
        <authorList>
            <person name="Meier V. D."/>
        </authorList>
    </citation>
    <scope>NUCLEOTIDE SEQUENCE</scope>
    <source>
        <strain evidence="2">AVDCRST_MAG10</strain>
    </source>
</reference>